<dbReference type="AlphaFoldDB" id="A0A8U0A6H1"/>
<evidence type="ECO:0000313" key="1">
    <source>
        <dbReference type="EMBL" id="UPM43543.1"/>
    </source>
</evidence>
<dbReference type="KEGG" id="haad:MW046_03630"/>
<name>A0A8U0A6H1_9EURY</name>
<organism evidence="1 2">
    <name type="scientific">Halocatena salina</name>
    <dbReference type="NCBI Taxonomy" id="2934340"/>
    <lineage>
        <taxon>Archaea</taxon>
        <taxon>Methanobacteriati</taxon>
        <taxon>Methanobacteriota</taxon>
        <taxon>Stenosarchaea group</taxon>
        <taxon>Halobacteria</taxon>
        <taxon>Halobacteriales</taxon>
        <taxon>Natronomonadaceae</taxon>
        <taxon>Halocatena</taxon>
    </lineage>
</organism>
<dbReference type="Pfam" id="PF19137">
    <property type="entry name" value="DUF5820"/>
    <property type="match status" value="1"/>
</dbReference>
<dbReference type="GeneID" id="71927107"/>
<proteinExistence type="predicted"/>
<dbReference type="RefSeq" id="WP_247994207.1">
    <property type="nucleotide sequence ID" value="NZ_CP096019.1"/>
</dbReference>
<keyword evidence="2" id="KW-1185">Reference proteome</keyword>
<evidence type="ECO:0000313" key="2">
    <source>
        <dbReference type="Proteomes" id="UP000831768"/>
    </source>
</evidence>
<dbReference type="Proteomes" id="UP000831768">
    <property type="component" value="Chromosome"/>
</dbReference>
<gene>
    <name evidence="1" type="ORF">MW046_03630</name>
</gene>
<reference evidence="1" key="1">
    <citation type="submission" date="2022-04" db="EMBL/GenBank/DDBJ databases">
        <title>Halocatena sp. nov., isolated from a salt lake.</title>
        <authorList>
            <person name="Cui H.-L."/>
        </authorList>
    </citation>
    <scope>NUCLEOTIDE SEQUENCE</scope>
    <source>
        <strain evidence="1">AD-1</strain>
    </source>
</reference>
<protein>
    <submittedName>
        <fullName evidence="1">DUF5820 family protein</fullName>
    </submittedName>
</protein>
<sequence length="126" mass="14319">MEIDPPAGWRLWNEANERVILAYRPDVFDGGSFPPPCLPTVYVTRGQRDRRPGGQRTETDTWFVTLFLEPEVEYDPGRFESRAAAIEGAVALCERFGAGEIDYRELYQVPRPAYFEALDELTGTDS</sequence>
<dbReference type="EMBL" id="CP096019">
    <property type="protein sequence ID" value="UPM43543.1"/>
    <property type="molecule type" value="Genomic_DNA"/>
</dbReference>
<dbReference type="InterPro" id="IPR043858">
    <property type="entry name" value="DUF5820"/>
</dbReference>
<accession>A0A8U0A6H1</accession>